<feature type="compositionally biased region" description="Polar residues" evidence="8">
    <location>
        <begin position="1204"/>
        <end position="1220"/>
    </location>
</feature>
<dbReference type="KEGG" id="ovi:T265_06343"/>
<evidence type="ECO:0000313" key="11">
    <source>
        <dbReference type="Proteomes" id="UP000054324"/>
    </source>
</evidence>
<keyword evidence="3" id="KW-0963">Cytoplasm</keyword>
<feature type="region of interest" description="Disordered" evidence="8">
    <location>
        <begin position="134"/>
        <end position="202"/>
    </location>
</feature>
<dbReference type="Proteomes" id="UP000054324">
    <property type="component" value="Unassembled WGS sequence"/>
</dbReference>
<keyword evidence="4" id="KW-0597">Phosphoprotein</keyword>
<evidence type="ECO:0000256" key="5">
    <source>
        <dbReference type="ARBA" id="ARBA00023054"/>
    </source>
</evidence>
<dbReference type="Gene3D" id="1.20.5.1700">
    <property type="match status" value="1"/>
</dbReference>
<evidence type="ECO:0000256" key="3">
    <source>
        <dbReference type="ARBA" id="ARBA00022490"/>
    </source>
</evidence>
<feature type="region of interest" description="Disordered" evidence="8">
    <location>
        <begin position="1096"/>
        <end position="1129"/>
    </location>
</feature>
<feature type="compositionally biased region" description="Basic and acidic residues" evidence="8">
    <location>
        <begin position="1275"/>
        <end position="1293"/>
    </location>
</feature>
<feature type="compositionally biased region" description="Basic and acidic residues" evidence="8">
    <location>
        <begin position="917"/>
        <end position="935"/>
    </location>
</feature>
<evidence type="ECO:0000256" key="4">
    <source>
        <dbReference type="ARBA" id="ARBA00022553"/>
    </source>
</evidence>
<reference evidence="10 11" key="1">
    <citation type="submission" date="2013-11" db="EMBL/GenBank/DDBJ databases">
        <title>Opisthorchis viverrini - life in the bile duct.</title>
        <authorList>
            <person name="Young N.D."/>
            <person name="Nagarajan N."/>
            <person name="Lin S.J."/>
            <person name="Korhonen P.K."/>
            <person name="Jex A.R."/>
            <person name="Hall R.S."/>
            <person name="Safavi-Hemami H."/>
            <person name="Kaewkong W."/>
            <person name="Bertrand D."/>
            <person name="Gao S."/>
            <person name="Seet Q."/>
            <person name="Wongkham S."/>
            <person name="Teh B.T."/>
            <person name="Wongkham C."/>
            <person name="Intapan P.M."/>
            <person name="Maleewong W."/>
            <person name="Yang X."/>
            <person name="Hu M."/>
            <person name="Wang Z."/>
            <person name="Hofmann A."/>
            <person name="Sternberg P.W."/>
            <person name="Tan P."/>
            <person name="Wang J."/>
            <person name="Gasser R.B."/>
        </authorList>
    </citation>
    <scope>NUCLEOTIDE SEQUENCE [LARGE SCALE GENOMIC DNA]</scope>
</reference>
<feature type="region of interest" description="Disordered" evidence="8">
    <location>
        <begin position="1629"/>
        <end position="1698"/>
    </location>
</feature>
<feature type="compositionally biased region" description="Polar residues" evidence="8">
    <location>
        <begin position="1640"/>
        <end position="1652"/>
    </location>
</feature>
<evidence type="ECO:0000256" key="2">
    <source>
        <dbReference type="ARBA" id="ARBA00009423"/>
    </source>
</evidence>
<feature type="compositionally biased region" description="Polar residues" evidence="8">
    <location>
        <begin position="715"/>
        <end position="739"/>
    </location>
</feature>
<dbReference type="STRING" id="6198.A0A074ZKW4"/>
<feature type="domain" description="Transforming acidic coiled-coil-containing protein C-terminal" evidence="9">
    <location>
        <begin position="1692"/>
        <end position="1880"/>
    </location>
</feature>
<feature type="compositionally biased region" description="Polar residues" evidence="8">
    <location>
        <begin position="1106"/>
        <end position="1117"/>
    </location>
</feature>
<evidence type="ECO:0000313" key="10">
    <source>
        <dbReference type="EMBL" id="KER26427.1"/>
    </source>
</evidence>
<feature type="region of interest" description="Disordered" evidence="8">
    <location>
        <begin position="564"/>
        <end position="752"/>
    </location>
</feature>
<dbReference type="GO" id="GO:0005737">
    <property type="term" value="C:cytoplasm"/>
    <property type="evidence" value="ECO:0007669"/>
    <property type="project" value="TreeGrafter"/>
</dbReference>
<feature type="compositionally biased region" description="Basic and acidic residues" evidence="8">
    <location>
        <begin position="392"/>
        <end position="401"/>
    </location>
</feature>
<feature type="region of interest" description="Disordered" evidence="8">
    <location>
        <begin position="96"/>
        <end position="118"/>
    </location>
</feature>
<evidence type="ECO:0000256" key="8">
    <source>
        <dbReference type="SAM" id="MobiDB-lite"/>
    </source>
</evidence>
<evidence type="ECO:0000259" key="9">
    <source>
        <dbReference type="Pfam" id="PF05010"/>
    </source>
</evidence>
<dbReference type="InterPro" id="IPR007707">
    <property type="entry name" value="TACC_C"/>
</dbReference>
<feature type="compositionally biased region" description="Polar residues" evidence="8">
    <location>
        <begin position="192"/>
        <end position="202"/>
    </location>
</feature>
<feature type="region of interest" description="Disordered" evidence="8">
    <location>
        <begin position="374"/>
        <end position="438"/>
    </location>
</feature>
<feature type="region of interest" description="Disordered" evidence="8">
    <location>
        <begin position="791"/>
        <end position="1082"/>
    </location>
</feature>
<feature type="compositionally biased region" description="Basic and acidic residues" evidence="8">
    <location>
        <begin position="834"/>
        <end position="844"/>
    </location>
</feature>
<dbReference type="GO" id="GO:0007052">
    <property type="term" value="P:mitotic spindle organization"/>
    <property type="evidence" value="ECO:0007669"/>
    <property type="project" value="InterPro"/>
</dbReference>
<keyword evidence="11" id="KW-1185">Reference proteome</keyword>
<sequence>MGSSISGLVSGNSAQEASHNVVGEKGALGQDKTIPAVESSRQITSEASETKDAELSAAFLMNKISRFIFSNEIVFTWLSVKMRSEQSRATVLYTDETGLSPPKYSLNSSKSLKSAERPASACVNWDEIDWESLGADSDPLNISPDSLMNKKKQRPNKPLADPSGTTEISNEQNKTAPMGTQQNSGKDDKGETTSSESASNILENSGTLEAAMKSVGLDENAQQQARRTVVPAITRNKLLNVFYGKDKEATNKLKKDENIVNLRADKGRLMMIMDKPDFICKAKALPNDATMYCRLEHGQSKQPANKINKNICQLQDLHKNTEEEYWRMRACDSATQCSHGLPKHLLEQRPTAKELRKRLNHLIRQSVSNLLEENATLGDKELDTPGAATNTDKGDKGDPTNRENMPIGSSQDIETKSRAKPATCAEPNQSNNEDMSHCESPLYRSHQYFADRPASARIDWDRIDWQALDASSNPFSLSNNVEKTKPAEQLEQILTGHAELVTEPVENSATKEAESILAKTESKVKATDGTLTEISGTTEHARSEKHCDIRNVSSAENVEQSLAEKDGVKIDSELALESAPEVDTSRPERETDQWSQPSRDEHKIDLKNVGELSDPIGSKIVSAEPKTLKHEANTLESEKTSDLENTVTTESNVQRTDTQTVPVEDQEHKNEDHPGENLACGEPKDVSTSHTTNRQNPTTLAFGGKITNIVAKPSATKSNDPGNHSNDWQTEKASGSSEMGNAPEAEKIQDIKDPMVHQHPRELGLQTDKLPIFPSVLPSLENLTTENLVQEKSNTGWTNDSELRNPKTLARRGKFIEMTSLPNQPKWSKSAKSSKVETAPEGKAKQPNTNKRKSENPMQEKINTASTNDLQKSNEQEELSPPLPRGEYKLDFDNLDEYSDPFGGKVTNTMTRPSVPKPKDVGEETKPPRDDESSKPSKVQSDPNGKAKQPNTKNPKTKTESAVQEKSNTASTNVAEKPEEQTELSPPLPRGEYKLDFDNLDEYSDPFGGKVTNAMTGRKPKDVGEETKPPEDDKSSKSAKVESAPKGKAKQPDTSSMPDLDFQNNVHCQKQQNVFEKPPAPRIVDCLHPPRILSFLENPKSEAPVKSQSNAASTNGVEKSEEQTLVSPPLLRGEYKLDFDNLDEYSDPFGGMVTNAMTGRKPKDVGEETKPPEDDKSSKSAKVEIAPKGKAKQPNSKNSKTETAESAMQEKSNKTSTTGVEKSEEQTVMSPPLPRGEYKIDFDNLDEYSDPFGGKVTNTKTKPSVPKPNDVEEGTEVKRDDKSSKSTKVEGTPKGKAKQPNTTKRTPELLATNTTGSSPKERLENLSEHNEKYLGSGQRQVSHQDVGLVSDRKGRVGDGYGGREQTCRVVWGFPLDVNCLILNEAMDDRPLKGGGAYNIDWDAANEMADPFGKEFPTAPTKAPVKVDSKGDCPTDSPNAVIRSPAKSGFKPATPVRTSSVPKPPSDQSSPMQNGTGPEANSTGNSSAQNGFSHEGEDLTSKPSEFTDTEMMSHQVLHLPLSHLIKGPPTLRLPLIQSSPKQEFVVHLFIIPGLDTAVSGRNISFWPYAIILPSVVNGDGAYQAQKLMFLESFSPLVFLLSSVSSTPRSPPSKCSTTFLFPALSGNTAPINPDWRDATHVSEPSDTSYTQPTPGDQAVHPNQVLTKIDSSTRPASPAQPLLHRPSMDDELDNSARFDTPVTESEVIALRKERDELVKTIDEMQRCIAEYDRSLQHMIAEKSQGQAQVNVSVADLISERDQAVEEVATIEKAFGDLHRRFEKSKQVIEGFKQNEEALKRSIEEYKNLLQRQETKYLALKKHAEEKLLKVTQDTEAAKQEAESNATRLQASLRMMEVQVKGLEAQLEQKKRENAELTKICEELLSKYSTGAP</sequence>
<dbReference type="InterPro" id="IPR039915">
    <property type="entry name" value="TACC"/>
</dbReference>
<dbReference type="RefSeq" id="XP_009169840.1">
    <property type="nucleotide sequence ID" value="XM_009171576.1"/>
</dbReference>
<dbReference type="Pfam" id="PF05010">
    <property type="entry name" value="TACC_C"/>
    <property type="match status" value="1"/>
</dbReference>
<feature type="compositionally biased region" description="Polar residues" evidence="8">
    <location>
        <begin position="791"/>
        <end position="800"/>
    </location>
</feature>
<feature type="compositionally biased region" description="Polar residues" evidence="8">
    <location>
        <begin position="861"/>
        <end position="873"/>
    </location>
</feature>
<feature type="region of interest" description="Disordered" evidence="8">
    <location>
        <begin position="1144"/>
        <end position="1322"/>
    </location>
</feature>
<evidence type="ECO:0000256" key="6">
    <source>
        <dbReference type="ARBA" id="ARBA00023212"/>
    </source>
</evidence>
<feature type="compositionally biased region" description="Polar residues" evidence="8">
    <location>
        <begin position="820"/>
        <end position="833"/>
    </location>
</feature>
<dbReference type="PANTHER" id="PTHR13924:SF10">
    <property type="entry name" value="TRANSFORMING ACIDIC COILED-COIL PROTEIN, ISOFORM K"/>
    <property type="match status" value="1"/>
</dbReference>
<feature type="compositionally biased region" description="Basic and acidic residues" evidence="8">
    <location>
        <begin position="1019"/>
        <end position="1045"/>
    </location>
</feature>
<feature type="compositionally biased region" description="Polar residues" evidence="8">
    <location>
        <begin position="688"/>
        <end position="699"/>
    </location>
</feature>
<dbReference type="FunFam" id="1.20.5.1700:FF:000001">
    <property type="entry name" value="Transforming acidic coiled-coil-containing protein 1 isoform 2"/>
    <property type="match status" value="1"/>
</dbReference>
<feature type="compositionally biased region" description="Polar residues" evidence="8">
    <location>
        <begin position="960"/>
        <end position="974"/>
    </location>
</feature>
<feature type="compositionally biased region" description="Polar residues" evidence="8">
    <location>
        <begin position="643"/>
        <end position="661"/>
    </location>
</feature>
<gene>
    <name evidence="10" type="ORF">T265_06343</name>
</gene>
<comment type="subcellular location">
    <subcellularLocation>
        <location evidence="1">Cytoplasm</location>
        <location evidence="1">Cytoskeleton</location>
    </subcellularLocation>
</comment>
<accession>A0A074ZKW4</accession>
<evidence type="ECO:0000256" key="7">
    <source>
        <dbReference type="SAM" id="Coils"/>
    </source>
</evidence>
<feature type="compositionally biased region" description="Low complexity" evidence="8">
    <location>
        <begin position="99"/>
        <end position="112"/>
    </location>
</feature>
<dbReference type="CTD" id="20320525"/>
<feature type="region of interest" description="Disordered" evidence="8">
    <location>
        <begin position="23"/>
        <end position="48"/>
    </location>
</feature>
<dbReference type="EMBL" id="KL596748">
    <property type="protein sequence ID" value="KER26427.1"/>
    <property type="molecule type" value="Genomic_DNA"/>
</dbReference>
<dbReference type="PANTHER" id="PTHR13924">
    <property type="entry name" value="TRANSFORMING ACIDIC COILED-COIL CONTAINING PROTEIN 1/2"/>
    <property type="match status" value="1"/>
</dbReference>
<feature type="compositionally biased region" description="Polar residues" evidence="8">
    <location>
        <begin position="1661"/>
        <end position="1672"/>
    </location>
</feature>
<feature type="compositionally biased region" description="Polar residues" evidence="8">
    <location>
        <begin position="1052"/>
        <end position="1074"/>
    </location>
</feature>
<feature type="compositionally biased region" description="Basic and acidic residues" evidence="8">
    <location>
        <begin position="626"/>
        <end position="642"/>
    </location>
</feature>
<keyword evidence="5 7" id="KW-0175">Coiled coil</keyword>
<feature type="compositionally biased region" description="Polar residues" evidence="8">
    <location>
        <begin position="163"/>
        <end position="184"/>
    </location>
</feature>
<feature type="region of interest" description="Disordered" evidence="8">
    <location>
        <begin position="1410"/>
        <end position="1503"/>
    </location>
</feature>
<protein>
    <recommendedName>
        <fullName evidence="9">Transforming acidic coiled-coil-containing protein C-terminal domain-containing protein</fullName>
    </recommendedName>
</protein>
<feature type="compositionally biased region" description="Polar residues" evidence="8">
    <location>
        <begin position="1455"/>
        <end position="1491"/>
    </location>
</feature>
<dbReference type="GO" id="GO:0007097">
    <property type="term" value="P:nuclear migration"/>
    <property type="evidence" value="ECO:0007669"/>
    <property type="project" value="TreeGrafter"/>
</dbReference>
<feature type="compositionally biased region" description="Basic and acidic residues" evidence="8">
    <location>
        <begin position="665"/>
        <end position="675"/>
    </location>
</feature>
<comment type="similarity">
    <text evidence="2">Belongs to the TACC family.</text>
</comment>
<proteinExistence type="inferred from homology"/>
<dbReference type="GeneID" id="20320525"/>
<dbReference type="OrthoDB" id="10255048at2759"/>
<keyword evidence="6" id="KW-0206">Cytoskeleton</keyword>
<name>A0A074ZKW4_OPIVI</name>
<evidence type="ECO:0000256" key="1">
    <source>
        <dbReference type="ARBA" id="ARBA00004245"/>
    </source>
</evidence>
<feature type="compositionally biased region" description="Basic and acidic residues" evidence="8">
    <location>
        <begin position="1161"/>
        <end position="1187"/>
    </location>
</feature>
<feature type="coiled-coil region" evidence="7">
    <location>
        <begin position="1750"/>
        <end position="1883"/>
    </location>
</feature>
<organism evidence="10 11">
    <name type="scientific">Opisthorchis viverrini</name>
    <name type="common">Southeast Asian liver fluke</name>
    <dbReference type="NCBI Taxonomy" id="6198"/>
    <lineage>
        <taxon>Eukaryota</taxon>
        <taxon>Metazoa</taxon>
        <taxon>Spiralia</taxon>
        <taxon>Lophotrochozoa</taxon>
        <taxon>Platyhelminthes</taxon>
        <taxon>Trematoda</taxon>
        <taxon>Digenea</taxon>
        <taxon>Opisthorchiida</taxon>
        <taxon>Opisthorchiata</taxon>
        <taxon>Opisthorchiidae</taxon>
        <taxon>Opisthorchis</taxon>
    </lineage>
</organism>
<feature type="compositionally biased region" description="Basic and acidic residues" evidence="8">
    <location>
        <begin position="583"/>
        <end position="608"/>
    </location>
</feature>
<dbReference type="GO" id="GO:0005856">
    <property type="term" value="C:cytoskeleton"/>
    <property type="evidence" value="ECO:0007669"/>
    <property type="project" value="UniProtKB-SubCell"/>
</dbReference>